<feature type="transmembrane region" description="Helical" evidence="2">
    <location>
        <begin position="189"/>
        <end position="213"/>
    </location>
</feature>
<sequence>MQPSQGLSASASNQAPDSQSSTLNASNHIFRDSSSADNRVVRSIPPWVQTEDDSDDESIDQTQRLLPLANTVPASHHYLPAPPTQHKAPGRKWDHIRSAEPPLLDQPIDTNQQRWLPYMVSGPQPRGVPGARLVSDAWMDENMPHLTTTWTAAEPEKSSDKPKGLWLFTRERRSKTFGRIKRIILKNPFVPLVFRLIVLTFTLAALGLGARVFHEANAVNRDGEGPCSKRASTYMAIVLDSAAVPYIGYITWDEYLSKPCVSLGLRSATAKVSLLLVDLFFIVFYSSNLSLALDALDDPRWACFDHNESLLSNCPASPRICRSQQGLSGVLVVALMAWLFTFVISVLRVVERLR</sequence>
<evidence type="ECO:0000313" key="3">
    <source>
        <dbReference type="EMBL" id="THX38087.1"/>
    </source>
</evidence>
<dbReference type="GO" id="GO:0000324">
    <property type="term" value="C:fungal-type vacuole"/>
    <property type="evidence" value="ECO:0007669"/>
    <property type="project" value="TreeGrafter"/>
</dbReference>
<keyword evidence="2" id="KW-0812">Transmembrane</keyword>
<dbReference type="Proteomes" id="UP000308724">
    <property type="component" value="Unassembled WGS sequence"/>
</dbReference>
<feature type="compositionally biased region" description="Acidic residues" evidence="1">
    <location>
        <begin position="50"/>
        <end position="59"/>
    </location>
</feature>
<feature type="transmembrane region" description="Helical" evidence="2">
    <location>
        <begin position="327"/>
        <end position="350"/>
    </location>
</feature>
<dbReference type="EMBL" id="QZAV01000110">
    <property type="protein sequence ID" value="THX38087.1"/>
    <property type="molecule type" value="Genomic_DNA"/>
</dbReference>
<reference evidence="5 6" key="1">
    <citation type="submission" date="2018-10" db="EMBL/GenBank/DDBJ databases">
        <title>Fifty Aureobasidium pullulans genomes reveal a recombining polyextremotolerant generalist.</title>
        <authorList>
            <person name="Gostincar C."/>
            <person name="Turk M."/>
            <person name="Zajc J."/>
            <person name="Gunde-Cimerman N."/>
        </authorList>
    </citation>
    <scope>NUCLEOTIDE SEQUENCE [LARGE SCALE GENOMIC DNA]</scope>
    <source>
        <strain evidence="4 5">EXF-1645</strain>
        <strain evidence="3 6">EXF-9785</strain>
    </source>
</reference>
<dbReference type="GO" id="GO:0071944">
    <property type="term" value="C:cell periphery"/>
    <property type="evidence" value="ECO:0007669"/>
    <property type="project" value="TreeGrafter"/>
</dbReference>
<dbReference type="AlphaFoldDB" id="A0A4S9EW09"/>
<evidence type="ECO:0000313" key="5">
    <source>
        <dbReference type="Proteomes" id="UP000308724"/>
    </source>
</evidence>
<dbReference type="PANTHER" id="PTHR36819:SF1">
    <property type="entry name" value="REGULATOR OF PHOSPHOLIPASE D SRF1"/>
    <property type="match status" value="1"/>
</dbReference>
<feature type="transmembrane region" description="Helical" evidence="2">
    <location>
        <begin position="272"/>
        <end position="291"/>
    </location>
</feature>
<feature type="compositionally biased region" description="Polar residues" evidence="1">
    <location>
        <begin position="1"/>
        <end position="37"/>
    </location>
</feature>
<dbReference type="InterPro" id="IPR037737">
    <property type="entry name" value="Srf1"/>
</dbReference>
<feature type="region of interest" description="Disordered" evidence="1">
    <location>
        <begin position="1"/>
        <end position="61"/>
    </location>
</feature>
<dbReference type="EMBL" id="QZBZ01000021">
    <property type="protein sequence ID" value="TIA41353.1"/>
    <property type="molecule type" value="Genomic_DNA"/>
</dbReference>
<dbReference type="PANTHER" id="PTHR36819">
    <property type="entry name" value="REGULATOR OF PHOSPHOLIPASE D SRF1"/>
    <property type="match status" value="1"/>
</dbReference>
<keyword evidence="2" id="KW-0472">Membrane</keyword>
<organism evidence="3 6">
    <name type="scientific">Aureobasidium pullulans</name>
    <name type="common">Black yeast</name>
    <name type="synonym">Pullularia pullulans</name>
    <dbReference type="NCBI Taxonomy" id="5580"/>
    <lineage>
        <taxon>Eukaryota</taxon>
        <taxon>Fungi</taxon>
        <taxon>Dikarya</taxon>
        <taxon>Ascomycota</taxon>
        <taxon>Pezizomycotina</taxon>
        <taxon>Dothideomycetes</taxon>
        <taxon>Dothideomycetidae</taxon>
        <taxon>Dothideales</taxon>
        <taxon>Saccotheciaceae</taxon>
        <taxon>Aureobasidium</taxon>
    </lineage>
</organism>
<name>A0A4S9EW09_AURPU</name>
<evidence type="ECO:0000256" key="2">
    <source>
        <dbReference type="SAM" id="Phobius"/>
    </source>
</evidence>
<gene>
    <name evidence="4" type="ORF">D6C78_01892</name>
    <name evidence="3" type="ORF">D6D10_05355</name>
</gene>
<dbReference type="Proteomes" id="UP000308953">
    <property type="component" value="Unassembled WGS sequence"/>
</dbReference>
<evidence type="ECO:0000313" key="6">
    <source>
        <dbReference type="Proteomes" id="UP000308953"/>
    </source>
</evidence>
<comment type="caution">
    <text evidence="3">The sequence shown here is derived from an EMBL/GenBank/DDBJ whole genome shotgun (WGS) entry which is preliminary data.</text>
</comment>
<accession>A0A4S9EW09</accession>
<keyword evidence="2" id="KW-1133">Transmembrane helix</keyword>
<protein>
    <submittedName>
        <fullName evidence="3">Uncharacterized protein</fullName>
    </submittedName>
</protein>
<evidence type="ECO:0000313" key="4">
    <source>
        <dbReference type="EMBL" id="TIA41353.1"/>
    </source>
</evidence>
<evidence type="ECO:0000256" key="1">
    <source>
        <dbReference type="SAM" id="MobiDB-lite"/>
    </source>
</evidence>
<proteinExistence type="predicted"/>